<dbReference type="PROSITE" id="PS51186">
    <property type="entry name" value="GNAT"/>
    <property type="match status" value="1"/>
</dbReference>
<evidence type="ECO:0000313" key="4">
    <source>
        <dbReference type="EMBL" id="MFC1851366.1"/>
    </source>
</evidence>
<proteinExistence type="predicted"/>
<dbReference type="EMBL" id="JBHPBY010000182">
    <property type="protein sequence ID" value="MFC1851366.1"/>
    <property type="molecule type" value="Genomic_DNA"/>
</dbReference>
<keyword evidence="2 4" id="KW-0012">Acyltransferase</keyword>
<gene>
    <name evidence="4" type="ORF">ACFL27_14305</name>
</gene>
<keyword evidence="1 4" id="KW-0808">Transferase</keyword>
<sequence>MKPQVRQIQDKDFSQFQSILLEFLQYAENEIPAPEEITKLFSQALDEDSNYFVFCLELEKQIGGLISVTFGESSYRTAPFAWCDDFFIKKEFRRKGYGRLLIAAATRVAQEKSCSNILVGVGNQEIETMKFYEKVGFKDLECKLYSLPLAD</sequence>
<evidence type="ECO:0000256" key="1">
    <source>
        <dbReference type="ARBA" id="ARBA00022679"/>
    </source>
</evidence>
<protein>
    <submittedName>
        <fullName evidence="4">GNAT family N-acetyltransferase</fullName>
        <ecNumber evidence="4">2.3.-.-</ecNumber>
    </submittedName>
</protein>
<dbReference type="EC" id="2.3.-.-" evidence="4"/>
<dbReference type="InterPro" id="IPR016181">
    <property type="entry name" value="Acyl_CoA_acyltransferase"/>
</dbReference>
<name>A0ABV6YYU7_UNCC1</name>
<dbReference type="CDD" id="cd04301">
    <property type="entry name" value="NAT_SF"/>
    <property type="match status" value="1"/>
</dbReference>
<dbReference type="Pfam" id="PF00583">
    <property type="entry name" value="Acetyltransf_1"/>
    <property type="match status" value="1"/>
</dbReference>
<accession>A0ABV6YYU7</accession>
<dbReference type="Gene3D" id="3.40.630.30">
    <property type="match status" value="1"/>
</dbReference>
<comment type="caution">
    <text evidence="4">The sequence shown here is derived from an EMBL/GenBank/DDBJ whole genome shotgun (WGS) entry which is preliminary data.</text>
</comment>
<dbReference type="PANTHER" id="PTHR10545:SF29">
    <property type="entry name" value="GH14572P-RELATED"/>
    <property type="match status" value="1"/>
</dbReference>
<keyword evidence="5" id="KW-1185">Reference proteome</keyword>
<dbReference type="GO" id="GO:0016746">
    <property type="term" value="F:acyltransferase activity"/>
    <property type="evidence" value="ECO:0007669"/>
    <property type="project" value="UniProtKB-KW"/>
</dbReference>
<dbReference type="PANTHER" id="PTHR10545">
    <property type="entry name" value="DIAMINE N-ACETYLTRANSFERASE"/>
    <property type="match status" value="1"/>
</dbReference>
<dbReference type="InterPro" id="IPR000182">
    <property type="entry name" value="GNAT_dom"/>
</dbReference>
<evidence type="ECO:0000313" key="5">
    <source>
        <dbReference type="Proteomes" id="UP001594351"/>
    </source>
</evidence>
<feature type="domain" description="N-acetyltransferase" evidence="3">
    <location>
        <begin position="3"/>
        <end position="151"/>
    </location>
</feature>
<dbReference type="SUPFAM" id="SSF55729">
    <property type="entry name" value="Acyl-CoA N-acyltransferases (Nat)"/>
    <property type="match status" value="1"/>
</dbReference>
<reference evidence="4 5" key="1">
    <citation type="submission" date="2024-09" db="EMBL/GenBank/DDBJ databases">
        <title>Laminarin stimulates single cell rates of sulfate reduction while oxygen inhibits transcriptomic activity in coastal marine sediment.</title>
        <authorList>
            <person name="Lindsay M."/>
            <person name="Orcutt B."/>
            <person name="Emerson D."/>
            <person name="Stepanauskas R."/>
            <person name="D'Angelo T."/>
        </authorList>
    </citation>
    <scope>NUCLEOTIDE SEQUENCE [LARGE SCALE GENOMIC DNA]</scope>
    <source>
        <strain evidence="4">SAG AM-311-K15</strain>
    </source>
</reference>
<organism evidence="4 5">
    <name type="scientific">candidate division CSSED10-310 bacterium</name>
    <dbReference type="NCBI Taxonomy" id="2855610"/>
    <lineage>
        <taxon>Bacteria</taxon>
        <taxon>Bacteria division CSSED10-310</taxon>
    </lineage>
</organism>
<dbReference type="InterPro" id="IPR051016">
    <property type="entry name" value="Diverse_Substrate_AcTransf"/>
</dbReference>
<evidence type="ECO:0000259" key="3">
    <source>
        <dbReference type="PROSITE" id="PS51186"/>
    </source>
</evidence>
<evidence type="ECO:0000256" key="2">
    <source>
        <dbReference type="ARBA" id="ARBA00023315"/>
    </source>
</evidence>
<dbReference type="Proteomes" id="UP001594351">
    <property type="component" value="Unassembled WGS sequence"/>
</dbReference>